<accession>A0AAD7V8Z7</accession>
<proteinExistence type="predicted"/>
<keyword evidence="1" id="KW-0175">Coiled coil</keyword>
<protein>
    <submittedName>
        <fullName evidence="2">Uncharacterized protein</fullName>
    </submittedName>
</protein>
<comment type="caution">
    <text evidence="2">The sequence shown here is derived from an EMBL/GenBank/DDBJ whole genome shotgun (WGS) entry which is preliminary data.</text>
</comment>
<dbReference type="AlphaFoldDB" id="A0AAD7V8Z7"/>
<feature type="coiled-coil region" evidence="1">
    <location>
        <begin position="154"/>
        <end position="216"/>
    </location>
</feature>
<organism evidence="2 3">
    <name type="scientific">Lichtheimia ornata</name>
    <dbReference type="NCBI Taxonomy" id="688661"/>
    <lineage>
        <taxon>Eukaryota</taxon>
        <taxon>Fungi</taxon>
        <taxon>Fungi incertae sedis</taxon>
        <taxon>Mucoromycota</taxon>
        <taxon>Mucoromycotina</taxon>
        <taxon>Mucoromycetes</taxon>
        <taxon>Mucorales</taxon>
        <taxon>Lichtheimiaceae</taxon>
        <taxon>Lichtheimia</taxon>
    </lineage>
</organism>
<evidence type="ECO:0000313" key="2">
    <source>
        <dbReference type="EMBL" id="KAJ8661212.1"/>
    </source>
</evidence>
<dbReference type="Proteomes" id="UP001234581">
    <property type="component" value="Unassembled WGS sequence"/>
</dbReference>
<sequence length="372" mass="44052">MPSPPVTSSTHAVEISSMSFVLQPHDRIDSWSRVIDAVLEQVDHQSDENTVFERMIRVLEIQYERRIDNTRQQVQQLYGTIAGIERHQRQLDQERSAVEQTLHEHEQRLPVAQQLAVVRQHKRAQQRRRYDRMHWIPVVSSRCRKSYMHAMNKHAAAEHELANLRIAIDHTRRARQRIAQTLANLNTQSMDTRQQAAVLEQRLKALDSTIVALVERRRFWHAFELNQARLVRESARMLILSNVDNEIDDDDDNNNEWTKKTFQMACFEYAECIRHGKEHLANPPGQYIEFECARCLQLVQQQTWPVWMGRHDLVCQHCYRAPAKSNSKKTKAQCNMKNDIPCIKQITVHVPWKQRLIRFFWHRLAKTIKRRI</sequence>
<dbReference type="EMBL" id="JARTCD010000009">
    <property type="protein sequence ID" value="KAJ8661212.1"/>
    <property type="molecule type" value="Genomic_DNA"/>
</dbReference>
<dbReference type="RefSeq" id="XP_058346125.1">
    <property type="nucleotide sequence ID" value="XM_058483036.1"/>
</dbReference>
<evidence type="ECO:0000256" key="1">
    <source>
        <dbReference type="SAM" id="Coils"/>
    </source>
</evidence>
<name>A0AAD7V8Z7_9FUNG</name>
<gene>
    <name evidence="2" type="ORF">O0I10_002961</name>
</gene>
<reference evidence="2 3" key="1">
    <citation type="submission" date="2023-03" db="EMBL/GenBank/DDBJ databases">
        <title>Genome sequence of Lichtheimia ornata CBS 291.66.</title>
        <authorList>
            <person name="Mohabir J.T."/>
            <person name="Shea T.P."/>
            <person name="Kurbessoian T."/>
            <person name="Berby B."/>
            <person name="Fontaine J."/>
            <person name="Livny J."/>
            <person name="Gnirke A."/>
            <person name="Stajich J.E."/>
            <person name="Cuomo C.A."/>
        </authorList>
    </citation>
    <scope>NUCLEOTIDE SEQUENCE [LARGE SCALE GENOMIC DNA]</scope>
    <source>
        <strain evidence="2">CBS 291.66</strain>
    </source>
</reference>
<dbReference type="GeneID" id="83210374"/>
<keyword evidence="3" id="KW-1185">Reference proteome</keyword>
<evidence type="ECO:0000313" key="3">
    <source>
        <dbReference type="Proteomes" id="UP001234581"/>
    </source>
</evidence>